<dbReference type="Proteomes" id="UP000187203">
    <property type="component" value="Unassembled WGS sequence"/>
</dbReference>
<reference evidence="3" key="1">
    <citation type="submission" date="2013-09" db="EMBL/GenBank/DDBJ databases">
        <title>Corchorus olitorius genome sequencing.</title>
        <authorList>
            <person name="Alam M."/>
            <person name="Haque M.S."/>
            <person name="Islam M.S."/>
            <person name="Emdad E.M."/>
            <person name="Islam M.M."/>
            <person name="Ahmed B."/>
            <person name="Halim A."/>
            <person name="Hossen Q.M.M."/>
            <person name="Hossain M.Z."/>
            <person name="Ahmed R."/>
            <person name="Khan M.M."/>
            <person name="Islam R."/>
            <person name="Rashid M.M."/>
            <person name="Khan S.A."/>
            <person name="Rahman M.S."/>
            <person name="Alam M."/>
            <person name="Yahiya A.S."/>
            <person name="Khan M.S."/>
            <person name="Azam M.S."/>
            <person name="Haque T."/>
            <person name="Lashkar M.Z.H."/>
            <person name="Akhand A.I."/>
            <person name="Morshed G."/>
            <person name="Roy S."/>
            <person name="Uddin K.S."/>
            <person name="Rabeya T."/>
            <person name="Hossain A.S."/>
            <person name="Chowdhury A."/>
            <person name="Snigdha A.R."/>
            <person name="Mortoza M.S."/>
            <person name="Matin S.A."/>
            <person name="Hoque S.M.E."/>
            <person name="Islam M.K."/>
            <person name="Roy D.K."/>
            <person name="Haider R."/>
            <person name="Moosa M.M."/>
            <person name="Elias S.M."/>
            <person name="Hasan A.M."/>
            <person name="Jahan S."/>
            <person name="Shafiuddin M."/>
            <person name="Mahmood N."/>
            <person name="Shommy N.S."/>
        </authorList>
    </citation>
    <scope>NUCLEOTIDE SEQUENCE [LARGE SCALE GENOMIC DNA]</scope>
    <source>
        <strain evidence="3">cv. O-4</strain>
    </source>
</reference>
<organism evidence="2 3">
    <name type="scientific">Corchorus olitorius</name>
    <dbReference type="NCBI Taxonomy" id="93759"/>
    <lineage>
        <taxon>Eukaryota</taxon>
        <taxon>Viridiplantae</taxon>
        <taxon>Streptophyta</taxon>
        <taxon>Embryophyta</taxon>
        <taxon>Tracheophyta</taxon>
        <taxon>Spermatophyta</taxon>
        <taxon>Magnoliopsida</taxon>
        <taxon>eudicotyledons</taxon>
        <taxon>Gunneridae</taxon>
        <taxon>Pentapetalae</taxon>
        <taxon>rosids</taxon>
        <taxon>malvids</taxon>
        <taxon>Malvales</taxon>
        <taxon>Malvaceae</taxon>
        <taxon>Grewioideae</taxon>
        <taxon>Apeibeae</taxon>
        <taxon>Corchorus</taxon>
    </lineage>
</organism>
<accession>A0A1R3G997</accession>
<feature type="region of interest" description="Disordered" evidence="1">
    <location>
        <begin position="1"/>
        <end position="47"/>
    </location>
</feature>
<dbReference type="AlphaFoldDB" id="A0A1R3G997"/>
<proteinExistence type="predicted"/>
<evidence type="ECO:0000256" key="1">
    <source>
        <dbReference type="SAM" id="MobiDB-lite"/>
    </source>
</evidence>
<evidence type="ECO:0000313" key="2">
    <source>
        <dbReference type="EMBL" id="OMO54590.1"/>
    </source>
</evidence>
<protein>
    <submittedName>
        <fullName evidence="2">Uncharacterized protein</fullName>
    </submittedName>
</protein>
<dbReference type="EMBL" id="AWUE01023215">
    <property type="protein sequence ID" value="OMO54590.1"/>
    <property type="molecule type" value="Genomic_DNA"/>
</dbReference>
<name>A0A1R3G997_9ROSI</name>
<gene>
    <name evidence="2" type="ORF">COLO4_36401</name>
</gene>
<sequence>MIATHLTQSSLSSLGATPRSCKSSITHTPHRLGALGLKNPFPSQPHS</sequence>
<evidence type="ECO:0000313" key="3">
    <source>
        <dbReference type="Proteomes" id="UP000187203"/>
    </source>
</evidence>
<feature type="compositionally biased region" description="Polar residues" evidence="1">
    <location>
        <begin position="1"/>
        <end position="27"/>
    </location>
</feature>
<keyword evidence="3" id="KW-1185">Reference proteome</keyword>
<comment type="caution">
    <text evidence="2">The sequence shown here is derived from an EMBL/GenBank/DDBJ whole genome shotgun (WGS) entry which is preliminary data.</text>
</comment>